<name>A0A381QS61_9ZZZZ</name>
<evidence type="ECO:0000259" key="3">
    <source>
        <dbReference type="PROSITE" id="PS51371"/>
    </source>
</evidence>
<keyword evidence="2" id="KW-0129">CBS domain</keyword>
<dbReference type="SUPFAM" id="SSF54631">
    <property type="entry name" value="CBS-domain pair"/>
    <property type="match status" value="1"/>
</dbReference>
<organism evidence="4">
    <name type="scientific">marine metagenome</name>
    <dbReference type="NCBI Taxonomy" id="408172"/>
    <lineage>
        <taxon>unclassified sequences</taxon>
        <taxon>metagenomes</taxon>
        <taxon>ecological metagenomes</taxon>
    </lineage>
</organism>
<evidence type="ECO:0000256" key="1">
    <source>
        <dbReference type="ARBA" id="ARBA00022737"/>
    </source>
</evidence>
<keyword evidence="1" id="KW-0677">Repeat</keyword>
<dbReference type="InterPro" id="IPR036318">
    <property type="entry name" value="FAD-bd_PCMH-like_sf"/>
</dbReference>
<dbReference type="SMART" id="SM01091">
    <property type="entry name" value="CorC_HlyC"/>
    <property type="match status" value="1"/>
</dbReference>
<dbReference type="PROSITE" id="PS51371">
    <property type="entry name" value="CBS"/>
    <property type="match status" value="2"/>
</dbReference>
<reference evidence="4" key="1">
    <citation type="submission" date="2018-05" db="EMBL/GenBank/DDBJ databases">
        <authorList>
            <person name="Lanie J.A."/>
            <person name="Ng W.-L."/>
            <person name="Kazmierczak K.M."/>
            <person name="Andrzejewski T.M."/>
            <person name="Davidsen T.M."/>
            <person name="Wayne K.J."/>
            <person name="Tettelin H."/>
            <person name="Glass J.I."/>
            <person name="Rusch D."/>
            <person name="Podicherti R."/>
            <person name="Tsui H.-C.T."/>
            <person name="Winkler M.E."/>
        </authorList>
    </citation>
    <scope>NUCLEOTIDE SEQUENCE</scope>
</reference>
<feature type="domain" description="CBS" evidence="3">
    <location>
        <begin position="66"/>
        <end position="126"/>
    </location>
</feature>
<dbReference type="Pfam" id="PF03471">
    <property type="entry name" value="CorC_HlyC"/>
    <property type="match status" value="1"/>
</dbReference>
<dbReference type="PANTHER" id="PTHR22777:SF27">
    <property type="entry name" value="MAGNESIUM AND COBALT EFFLUX PROTEIN CORC"/>
    <property type="match status" value="1"/>
</dbReference>
<dbReference type="PANTHER" id="PTHR22777">
    <property type="entry name" value="HEMOLYSIN-RELATED"/>
    <property type="match status" value="1"/>
</dbReference>
<sequence>MSEEKPPSKSLLQRLISKLFNQTLKPRAQLMRALEEAEDNLVIDPYSRSVIEGAMQFESLKVRDVMVPKSKMIMISSEASTSELLKIMVSSYHSRFPIHNQESDTVLGLVLAKDLLAHFARDEEDEFNYREYLRDALSVPESKPLGELLREFQQSKSHMAIVLDEYGEIAGLVTLEDVLEQIVGEIEDEHDQEEDNIIDFGDGRYLLQANTPIAEFNEYFDVSISAEDSDTVAGLVISGFTYMPEQMSEISLQGFHFKVLKTDSRRIHLIEVQRAQEIVDSRSATN</sequence>
<dbReference type="FunFam" id="3.10.580.10:FF:000002">
    <property type="entry name" value="Magnesium/cobalt efflux protein CorC"/>
    <property type="match status" value="1"/>
</dbReference>
<dbReference type="InterPro" id="IPR005170">
    <property type="entry name" value="Transptr-assoc_dom"/>
</dbReference>
<gene>
    <name evidence="4" type="ORF">METZ01_LOCUS34824</name>
</gene>
<dbReference type="GO" id="GO:0005886">
    <property type="term" value="C:plasma membrane"/>
    <property type="evidence" value="ECO:0007669"/>
    <property type="project" value="TreeGrafter"/>
</dbReference>
<evidence type="ECO:0000313" key="4">
    <source>
        <dbReference type="EMBL" id="SUZ81970.1"/>
    </source>
</evidence>
<dbReference type="SMART" id="SM00116">
    <property type="entry name" value="CBS"/>
    <property type="match status" value="2"/>
</dbReference>
<dbReference type="InterPro" id="IPR046342">
    <property type="entry name" value="CBS_dom_sf"/>
</dbReference>
<dbReference type="EMBL" id="UINC01001485">
    <property type="protein sequence ID" value="SUZ81970.1"/>
    <property type="molecule type" value="Genomic_DNA"/>
</dbReference>
<dbReference type="Pfam" id="PF00571">
    <property type="entry name" value="CBS"/>
    <property type="match status" value="2"/>
</dbReference>
<dbReference type="InterPro" id="IPR016169">
    <property type="entry name" value="FAD-bd_PCMH_sub2"/>
</dbReference>
<accession>A0A381QS61</accession>
<dbReference type="Gene3D" id="3.30.465.10">
    <property type="match status" value="1"/>
</dbReference>
<dbReference type="AlphaFoldDB" id="A0A381QS61"/>
<dbReference type="CDD" id="cd04590">
    <property type="entry name" value="CBS_pair_CorC_HlyC_assoc"/>
    <property type="match status" value="1"/>
</dbReference>
<feature type="domain" description="CBS" evidence="3">
    <location>
        <begin position="132"/>
        <end position="189"/>
    </location>
</feature>
<dbReference type="Gene3D" id="3.10.580.10">
    <property type="entry name" value="CBS-domain"/>
    <property type="match status" value="1"/>
</dbReference>
<dbReference type="SUPFAM" id="SSF56176">
    <property type="entry name" value="FAD-binding/transporter-associated domain-like"/>
    <property type="match status" value="1"/>
</dbReference>
<protein>
    <recommendedName>
        <fullName evidence="3">CBS domain-containing protein</fullName>
    </recommendedName>
</protein>
<evidence type="ECO:0000256" key="2">
    <source>
        <dbReference type="ARBA" id="ARBA00023122"/>
    </source>
</evidence>
<dbReference type="InterPro" id="IPR044751">
    <property type="entry name" value="Ion_transp-like_CBS"/>
</dbReference>
<proteinExistence type="predicted"/>
<dbReference type="InterPro" id="IPR000644">
    <property type="entry name" value="CBS_dom"/>
</dbReference>
<dbReference type="GO" id="GO:0050660">
    <property type="term" value="F:flavin adenine dinucleotide binding"/>
    <property type="evidence" value="ECO:0007669"/>
    <property type="project" value="InterPro"/>
</dbReference>